<dbReference type="EMBL" id="CP013244">
    <property type="protein sequence ID" value="ANP47495.1"/>
    <property type="molecule type" value="Genomic_DNA"/>
</dbReference>
<dbReference type="InParanoid" id="A0A1B1ALT7"/>
<dbReference type="Pfam" id="PF09694">
    <property type="entry name" value="Gcw_chp"/>
    <property type="match status" value="1"/>
</dbReference>
<evidence type="ECO:0008006" key="4">
    <source>
        <dbReference type="Google" id="ProtNLM"/>
    </source>
</evidence>
<dbReference type="STRING" id="1759059.ATE48_17055"/>
<sequence length="236" mass="25048">MKKVIGLALLATAAGAGVASAEGTVSANISFTSDYVFRGISLADNGPAIQGGFDYVADAWYAGVWGSNVTEGVEMDVYAGFTPSTGPIDWDLGVIGYFYPGADDDGAEFDYYELKGAAGHDFTEQFNAGLAAYYAPENFGDTGDALYLEVNAAYQVNQAFTINGAYGNQSVEEPAGPGTEDDYNTWNVGAAWAMHGFQVDLRYHDTDIDEGTDIANYAYGDSSHDSAFVVTIGREL</sequence>
<organism evidence="2 3">
    <name type="scientific">Candidatus Viadribacter manganicus</name>
    <dbReference type="NCBI Taxonomy" id="1759059"/>
    <lineage>
        <taxon>Bacteria</taxon>
        <taxon>Pseudomonadati</taxon>
        <taxon>Pseudomonadota</taxon>
        <taxon>Alphaproteobacteria</taxon>
        <taxon>Hyphomonadales</taxon>
        <taxon>Hyphomonadaceae</taxon>
        <taxon>Candidatus Viadribacter</taxon>
    </lineage>
</organism>
<keyword evidence="1" id="KW-0732">Signal</keyword>
<gene>
    <name evidence="2" type="ORF">ATE48_17055</name>
</gene>
<dbReference type="SUPFAM" id="SSF56935">
    <property type="entry name" value="Porins"/>
    <property type="match status" value="1"/>
</dbReference>
<dbReference type="Proteomes" id="UP000092498">
    <property type="component" value="Chromosome"/>
</dbReference>
<keyword evidence="3" id="KW-1185">Reference proteome</keyword>
<feature type="signal peptide" evidence="1">
    <location>
        <begin position="1"/>
        <end position="21"/>
    </location>
</feature>
<reference evidence="2 3" key="1">
    <citation type="submission" date="2015-11" db="EMBL/GenBank/DDBJ databases">
        <title>Whole-Genome Sequence of Candidatus Oderbacter manganicum from the National Park Lower Oder Valley, Germany.</title>
        <authorList>
            <person name="Braun B."/>
            <person name="Liere K."/>
            <person name="Szewzyk U."/>
        </authorList>
    </citation>
    <scope>NUCLEOTIDE SEQUENCE [LARGE SCALE GENOMIC DNA]</scope>
    <source>
        <strain evidence="2 3">OTSz_A_272</strain>
    </source>
</reference>
<dbReference type="KEGG" id="cbot:ATE48_17055"/>
<accession>A0A1B1ALT7</accession>
<dbReference type="InterPro" id="IPR010239">
    <property type="entry name" value="CHP02001"/>
</dbReference>
<proteinExistence type="predicted"/>
<protein>
    <recommendedName>
        <fullName evidence="4">Outer membrane protein beta-barrel domain-containing protein</fullName>
    </recommendedName>
</protein>
<dbReference type="OrthoDB" id="9793561at2"/>
<evidence type="ECO:0000313" key="3">
    <source>
        <dbReference type="Proteomes" id="UP000092498"/>
    </source>
</evidence>
<evidence type="ECO:0000256" key="1">
    <source>
        <dbReference type="SAM" id="SignalP"/>
    </source>
</evidence>
<dbReference type="NCBIfam" id="TIGR02001">
    <property type="entry name" value="gcw_chp"/>
    <property type="match status" value="1"/>
</dbReference>
<dbReference type="RefSeq" id="WP_066773681.1">
    <property type="nucleotide sequence ID" value="NZ_CP013244.1"/>
</dbReference>
<dbReference type="AlphaFoldDB" id="A0A1B1ALT7"/>
<feature type="chain" id="PRO_5008519021" description="Outer membrane protein beta-barrel domain-containing protein" evidence="1">
    <location>
        <begin position="22"/>
        <end position="236"/>
    </location>
</feature>
<name>A0A1B1ALT7_9PROT</name>
<evidence type="ECO:0000313" key="2">
    <source>
        <dbReference type="EMBL" id="ANP47495.1"/>
    </source>
</evidence>